<proteinExistence type="predicted"/>
<keyword evidence="1" id="KW-0472">Membrane</keyword>
<reference evidence="2" key="1">
    <citation type="submission" date="2024-06" db="EMBL/GenBank/DDBJ databases">
        <title>A Novel Isolate, Dehalogenimonas sp. Strain 4OHTPN, Dechlorinates Aromatic 4 Hydroxy chlorothalonil by a Novel Reductive Dehalogenase.</title>
        <authorList>
            <person name="Liu G."/>
        </authorList>
    </citation>
    <scope>NUCLEOTIDE SEQUENCE</scope>
    <source>
        <strain evidence="2">4OHTPN</strain>
    </source>
</reference>
<evidence type="ECO:0000313" key="2">
    <source>
        <dbReference type="EMBL" id="XCH33320.1"/>
    </source>
</evidence>
<gene>
    <name evidence="2" type="ORF">ABV300_00140</name>
</gene>
<dbReference type="RefSeq" id="WP_353714561.1">
    <property type="nucleotide sequence ID" value="NZ_CP159307.1"/>
</dbReference>
<accession>A0AAU8GC59</accession>
<evidence type="ECO:0000256" key="1">
    <source>
        <dbReference type="SAM" id="Phobius"/>
    </source>
</evidence>
<dbReference type="AlphaFoldDB" id="A0AAU8GC59"/>
<organism evidence="2">
    <name type="scientific">Dehalogenimonas sp. 4OHTPN</name>
    <dbReference type="NCBI Taxonomy" id="3166643"/>
    <lineage>
        <taxon>Bacteria</taxon>
        <taxon>Bacillati</taxon>
        <taxon>Chloroflexota</taxon>
        <taxon>Dehalococcoidia</taxon>
        <taxon>Dehalococcoidales</taxon>
        <taxon>Dehalococcoidaceae</taxon>
        <taxon>Dehalogenimonas</taxon>
    </lineage>
</organism>
<name>A0AAU8GC59_9CHLR</name>
<feature type="transmembrane region" description="Helical" evidence="1">
    <location>
        <begin position="59"/>
        <end position="78"/>
    </location>
</feature>
<keyword evidence="1" id="KW-0812">Transmembrane</keyword>
<dbReference type="EMBL" id="CP159307">
    <property type="protein sequence ID" value="XCH33320.1"/>
    <property type="molecule type" value="Genomic_DNA"/>
</dbReference>
<sequence length="297" mass="32356">MSDKRFMKMNEGDLISKLEHLEFPEIDLNDQRIALRQVLIESHQAIGGGGQMKILPLRLIAIGSLIGIAGFMTAGLLGKPPITDSLLNADHIMAAVIEDATVKAALMGEGIAHVVITGSFEYSAEVIITTSSGRNFSLLIDENGHVVGMNPGTPYLGYGFFPLITSENYSTYYEEESPLALTQDEKGKVEEFAKTADPLLALLENGAKISRISIAYAKTTTLFDAEKKTWTILVHEKLAQVLVEINGQGFIYFIDFLHGELYLSIDDFCSQRGIVSPSQLSKIGSSVPSIIDLRGDS</sequence>
<keyword evidence="1" id="KW-1133">Transmembrane helix</keyword>
<protein>
    <submittedName>
        <fullName evidence="2">Uncharacterized protein</fullName>
    </submittedName>
</protein>